<evidence type="ECO:0000313" key="2">
    <source>
        <dbReference type="EMBL" id="UTO28666.1"/>
    </source>
</evidence>
<accession>A0ABY5ETD9</accession>
<reference evidence="2" key="1">
    <citation type="submission" date="2022-07" db="EMBL/GenBank/DDBJ databases">
        <title>First report of Bartonella spp. in marsupials in Brazil, with a description of Bartonella harrusi sp. nov. and new proposal for taxonomic reclassification of species of the genus Bartonella.</title>
        <authorList>
            <person name="Amaral R.B."/>
        </authorList>
    </citation>
    <scope>NUCLEOTIDE SEQUENCE</scope>
    <source>
        <strain evidence="2">117A</strain>
    </source>
</reference>
<sequence>MVGVAAGLASCGKKPFVVSQACFLTTRALEQIKIDVAYCENSVRLIGISAGISYGSLGATHHAISDFASLRAIPNIRIIASADNKETKAAILSTLNDPMLVYIRLGKCAVENIHSDASKIDIRKVSVIKKGKDILFLATGETVKICLDAAEELQKYQIIPTVVSIPTIRPLDDISVRELCKLYRSVLVCEEHSINRGLGDAIARLLMEQGITCKFVSLGIPDQPICNGSQLDVLAHYGISQDNITKTILTLQQ</sequence>
<dbReference type="InterPro" id="IPR029061">
    <property type="entry name" value="THDP-binding"/>
</dbReference>
<dbReference type="SMART" id="SM00861">
    <property type="entry name" value="Transket_pyr"/>
    <property type="match status" value="1"/>
</dbReference>
<dbReference type="Pfam" id="PF02779">
    <property type="entry name" value="Transket_pyr"/>
    <property type="match status" value="1"/>
</dbReference>
<dbReference type="Gene3D" id="3.40.50.970">
    <property type="match status" value="1"/>
</dbReference>
<name>A0ABY5ETD9_9HYPH</name>
<dbReference type="InterPro" id="IPR005475">
    <property type="entry name" value="Transketolase-like_Pyr-bd"/>
</dbReference>
<dbReference type="InterPro" id="IPR009014">
    <property type="entry name" value="Transketo_C/PFOR_II"/>
</dbReference>
<evidence type="ECO:0000313" key="3">
    <source>
        <dbReference type="Proteomes" id="UP001059475"/>
    </source>
</evidence>
<organism evidence="2 3">
    <name type="scientific">Bartonella harrusi</name>
    <dbReference type="NCBI Taxonomy" id="2961895"/>
    <lineage>
        <taxon>Bacteria</taxon>
        <taxon>Pseudomonadati</taxon>
        <taxon>Pseudomonadota</taxon>
        <taxon>Alphaproteobacteria</taxon>
        <taxon>Hyphomicrobiales</taxon>
        <taxon>Bartonellaceae</taxon>
        <taxon>Bartonella</taxon>
    </lineage>
</organism>
<proteinExistence type="predicted"/>
<dbReference type="CDD" id="cd07033">
    <property type="entry name" value="TPP_PYR_DXS_TK_like"/>
    <property type="match status" value="1"/>
</dbReference>
<dbReference type="PANTHER" id="PTHR43825:SF1">
    <property type="entry name" value="TRANSKETOLASE-LIKE PYRIMIDINE-BINDING DOMAIN-CONTAINING PROTEIN"/>
    <property type="match status" value="1"/>
</dbReference>
<dbReference type="InterPro" id="IPR033248">
    <property type="entry name" value="Transketolase_C"/>
</dbReference>
<dbReference type="SUPFAM" id="SSF52922">
    <property type="entry name" value="TK C-terminal domain-like"/>
    <property type="match status" value="1"/>
</dbReference>
<feature type="domain" description="Transketolase-like pyrimidine-binding" evidence="1">
    <location>
        <begin position="1"/>
        <end position="113"/>
    </location>
</feature>
<dbReference type="Pfam" id="PF02780">
    <property type="entry name" value="Transketolase_C"/>
    <property type="match status" value="1"/>
</dbReference>
<dbReference type="EMBL" id="CP101114">
    <property type="protein sequence ID" value="UTO28666.1"/>
    <property type="molecule type" value="Genomic_DNA"/>
</dbReference>
<gene>
    <name evidence="2" type="ORF">NMK50_01170</name>
</gene>
<dbReference type="Gene3D" id="3.40.50.920">
    <property type="match status" value="1"/>
</dbReference>
<dbReference type="PANTHER" id="PTHR43825">
    <property type="entry name" value="PYRUVATE DEHYDROGENASE E1 COMPONENT"/>
    <property type="match status" value="1"/>
</dbReference>
<dbReference type="Proteomes" id="UP001059475">
    <property type="component" value="Chromosome"/>
</dbReference>
<keyword evidence="3" id="KW-1185">Reference proteome</keyword>
<dbReference type="InterPro" id="IPR051157">
    <property type="entry name" value="PDH/Transketolase"/>
</dbReference>
<protein>
    <submittedName>
        <fullName evidence="2">Transketolase family protein</fullName>
    </submittedName>
</protein>
<evidence type="ECO:0000259" key="1">
    <source>
        <dbReference type="SMART" id="SM00861"/>
    </source>
</evidence>
<dbReference type="SUPFAM" id="SSF52518">
    <property type="entry name" value="Thiamin diphosphate-binding fold (THDP-binding)"/>
    <property type="match status" value="1"/>
</dbReference>